<evidence type="ECO:0000259" key="3">
    <source>
        <dbReference type="PROSITE" id="PS50206"/>
    </source>
</evidence>
<name>F2J5Z3_POLGS</name>
<dbReference type="InterPro" id="IPR051126">
    <property type="entry name" value="Thiosulfate_sulfurtransferase"/>
</dbReference>
<dbReference type="STRING" id="991905.SL003B_2824"/>
<evidence type="ECO:0000256" key="2">
    <source>
        <dbReference type="SAM" id="SignalP"/>
    </source>
</evidence>
<dbReference type="OrthoDB" id="9781034at2"/>
<accession>F2J5Z3</accession>
<dbReference type="PATRIC" id="fig|991905.3.peg.2897"/>
<dbReference type="CDD" id="cd01448">
    <property type="entry name" value="TST_Repeat_1"/>
    <property type="match status" value="1"/>
</dbReference>
<sequence length="307" mass="32637">MSLFKRLAVALALALTPVVATAAPEVTPLVSTGWLSDHLGRDDVVILDIRSPIAKSGKDDYVKGHIPGAVWSEYPGFWRSERDGIEGALPSIEKLEASLSDLGVSEGKAVVIVPAGTSSLEFGAAARIYWTLKYLGHDAVAILDGGHKAWSEEERALETGEVVPTGDLFVAEPRPELLASTEQVAAKLNGAATLLDARPLAQFSGKDKHKKALAAGHIPGAVHLDQDVFYDAQANRLKSTGALAALVPAAVQQKAADIVSYCNTGHWAATNWFVLSELLGRKNVSLYVDSMVGWTRQSGLPISLPTN</sequence>
<dbReference type="RefSeq" id="WP_013653561.1">
    <property type="nucleotide sequence ID" value="NC_015259.1"/>
</dbReference>
<dbReference type="SUPFAM" id="SSF52821">
    <property type="entry name" value="Rhodanese/Cell cycle control phosphatase"/>
    <property type="match status" value="2"/>
</dbReference>
<reference evidence="4 5" key="1">
    <citation type="journal article" date="2011" name="J. Bacteriol.">
        <title>Complete genome sequence of Polymorphum gilvum SL003B-26A1T, a crude oil-degrading bacterium from oil-polluted saline soil.</title>
        <authorList>
            <person name="Li S.G."/>
            <person name="Tang Y.Q."/>
            <person name="Nie Y."/>
            <person name="Cai M."/>
            <person name="Wu X.L."/>
        </authorList>
    </citation>
    <scope>NUCLEOTIDE SEQUENCE [LARGE SCALE GENOMIC DNA]</scope>
    <source>
        <strain evidence="5">LMG 25793 / CGMCC 1.9160 / SL003B-26A1</strain>
    </source>
</reference>
<evidence type="ECO:0000313" key="4">
    <source>
        <dbReference type="EMBL" id="ADZ71247.1"/>
    </source>
</evidence>
<evidence type="ECO:0000313" key="5">
    <source>
        <dbReference type="Proteomes" id="UP000008130"/>
    </source>
</evidence>
<protein>
    <submittedName>
        <fullName evidence="4">Rhodanese-like domain protein</fullName>
    </submittedName>
</protein>
<proteinExistence type="predicted"/>
<dbReference type="InterPro" id="IPR036873">
    <property type="entry name" value="Rhodanese-like_dom_sf"/>
</dbReference>
<feature type="domain" description="Rhodanese" evidence="3">
    <location>
        <begin position="40"/>
        <end position="159"/>
    </location>
</feature>
<evidence type="ECO:0000256" key="1">
    <source>
        <dbReference type="ARBA" id="ARBA00022737"/>
    </source>
</evidence>
<feature type="domain" description="Rhodanese" evidence="3">
    <location>
        <begin position="188"/>
        <end position="303"/>
    </location>
</feature>
<organism evidence="4 5">
    <name type="scientific">Polymorphum gilvum (strain LMG 25793 / CGMCC 1.9160 / SL003B-26A1)</name>
    <dbReference type="NCBI Taxonomy" id="991905"/>
    <lineage>
        <taxon>Bacteria</taxon>
        <taxon>Pseudomonadati</taxon>
        <taxon>Pseudomonadota</taxon>
        <taxon>Alphaproteobacteria</taxon>
        <taxon>Rhodobacterales</taxon>
        <taxon>Paracoccaceae</taxon>
        <taxon>Polymorphum</taxon>
    </lineage>
</organism>
<dbReference type="Proteomes" id="UP000008130">
    <property type="component" value="Chromosome"/>
</dbReference>
<dbReference type="PANTHER" id="PTHR43855">
    <property type="entry name" value="THIOSULFATE SULFURTRANSFERASE"/>
    <property type="match status" value="1"/>
</dbReference>
<dbReference type="HOGENOM" id="CLU_031618_1_2_5"/>
<dbReference type="PROSITE" id="PS50206">
    <property type="entry name" value="RHODANESE_3"/>
    <property type="match status" value="2"/>
</dbReference>
<dbReference type="EMBL" id="CP002568">
    <property type="protein sequence ID" value="ADZ71247.1"/>
    <property type="molecule type" value="Genomic_DNA"/>
</dbReference>
<keyword evidence="2" id="KW-0732">Signal</keyword>
<dbReference type="AlphaFoldDB" id="F2J5Z3"/>
<dbReference type="KEGG" id="pgv:SL003B_2824"/>
<keyword evidence="1" id="KW-0677">Repeat</keyword>
<dbReference type="Gene3D" id="3.40.250.10">
    <property type="entry name" value="Rhodanese-like domain"/>
    <property type="match status" value="2"/>
</dbReference>
<feature type="chain" id="PRO_5003280154" evidence="2">
    <location>
        <begin position="23"/>
        <end position="307"/>
    </location>
</feature>
<gene>
    <name evidence="4" type="ordered locus">SL003B_2824</name>
</gene>
<feature type="signal peptide" evidence="2">
    <location>
        <begin position="1"/>
        <end position="22"/>
    </location>
</feature>
<dbReference type="Pfam" id="PF00581">
    <property type="entry name" value="Rhodanese"/>
    <property type="match status" value="2"/>
</dbReference>
<dbReference type="PANTHER" id="PTHR43855:SF1">
    <property type="entry name" value="THIOSULFATE SULFURTRANSFERASE"/>
    <property type="match status" value="1"/>
</dbReference>
<dbReference type="InterPro" id="IPR001763">
    <property type="entry name" value="Rhodanese-like_dom"/>
</dbReference>
<dbReference type="eggNOG" id="COG2897">
    <property type="taxonomic scope" value="Bacteria"/>
</dbReference>
<keyword evidence="5" id="KW-1185">Reference proteome</keyword>
<dbReference type="SMART" id="SM00450">
    <property type="entry name" value="RHOD"/>
    <property type="match status" value="2"/>
</dbReference>